<feature type="region of interest" description="Disordered" evidence="6">
    <location>
        <begin position="1554"/>
        <end position="1573"/>
    </location>
</feature>
<dbReference type="GO" id="GO:0045944">
    <property type="term" value="P:positive regulation of transcription by RNA polymerase II"/>
    <property type="evidence" value="ECO:0007669"/>
    <property type="project" value="TreeGrafter"/>
</dbReference>
<dbReference type="GO" id="GO:0005524">
    <property type="term" value="F:ATP binding"/>
    <property type="evidence" value="ECO:0007669"/>
    <property type="project" value="UniProtKB-KW"/>
</dbReference>
<feature type="domain" description="Protein kinase" evidence="7">
    <location>
        <begin position="1593"/>
        <end position="1840"/>
    </location>
</feature>
<reference evidence="8 9" key="1">
    <citation type="submission" date="2019-06" db="EMBL/GenBank/DDBJ databases">
        <title>Draft genomes of female and male turbot (Scophthalmus maximus).</title>
        <authorList>
            <person name="Xu H."/>
            <person name="Xu X.-W."/>
            <person name="Shao C."/>
            <person name="Chen S."/>
        </authorList>
    </citation>
    <scope>NUCLEOTIDE SEQUENCE [LARGE SCALE GENOMIC DNA]</scope>
    <source>
        <strain evidence="8">Ysfricsl-2016a</strain>
        <tissue evidence="8">Blood</tissue>
    </source>
</reference>
<keyword evidence="3" id="KW-0547">Nucleotide-binding</keyword>
<keyword evidence="2" id="KW-0808">Transferase</keyword>
<dbReference type="EMBL" id="VEVO01000006">
    <property type="protein sequence ID" value="KAF0040945.1"/>
    <property type="molecule type" value="Genomic_DNA"/>
</dbReference>
<dbReference type="PANTHER" id="PTHR24058">
    <property type="entry name" value="DUAL SPECIFICITY PROTEIN KINASE"/>
    <property type="match status" value="1"/>
</dbReference>
<evidence type="ECO:0000256" key="4">
    <source>
        <dbReference type="ARBA" id="ARBA00022777"/>
    </source>
</evidence>
<dbReference type="GO" id="GO:0046332">
    <property type="term" value="F:SMAD binding"/>
    <property type="evidence" value="ECO:0007669"/>
    <property type="project" value="TreeGrafter"/>
</dbReference>
<feature type="compositionally biased region" description="Low complexity" evidence="6">
    <location>
        <begin position="2124"/>
        <end position="2144"/>
    </location>
</feature>
<comment type="caution">
    <text evidence="8">The sequence shown here is derived from an EMBL/GenBank/DDBJ whole genome shotgun (WGS) entry which is preliminary data.</text>
</comment>
<dbReference type="Gene3D" id="3.30.200.20">
    <property type="entry name" value="Phosphorylase Kinase, domain 1"/>
    <property type="match status" value="4"/>
</dbReference>
<organism evidence="8 9">
    <name type="scientific">Scophthalmus maximus</name>
    <name type="common">Turbot</name>
    <name type="synonym">Psetta maxima</name>
    <dbReference type="NCBI Taxonomy" id="52904"/>
    <lineage>
        <taxon>Eukaryota</taxon>
        <taxon>Metazoa</taxon>
        <taxon>Chordata</taxon>
        <taxon>Craniata</taxon>
        <taxon>Vertebrata</taxon>
        <taxon>Euteleostomi</taxon>
        <taxon>Actinopterygii</taxon>
        <taxon>Neopterygii</taxon>
        <taxon>Teleostei</taxon>
        <taxon>Neoteleostei</taxon>
        <taxon>Acanthomorphata</taxon>
        <taxon>Carangaria</taxon>
        <taxon>Pleuronectiformes</taxon>
        <taxon>Pleuronectoidei</taxon>
        <taxon>Scophthalmidae</taxon>
        <taxon>Scophthalmus</taxon>
    </lineage>
</organism>
<accession>A0A6A4T723</accession>
<dbReference type="GO" id="GO:0004713">
    <property type="term" value="F:protein tyrosine kinase activity"/>
    <property type="evidence" value="ECO:0007669"/>
    <property type="project" value="TreeGrafter"/>
</dbReference>
<feature type="region of interest" description="Disordered" evidence="6">
    <location>
        <begin position="1748"/>
        <end position="1813"/>
    </location>
</feature>
<feature type="region of interest" description="Disordered" evidence="6">
    <location>
        <begin position="575"/>
        <end position="594"/>
    </location>
</feature>
<evidence type="ECO:0000256" key="3">
    <source>
        <dbReference type="ARBA" id="ARBA00022741"/>
    </source>
</evidence>
<feature type="region of interest" description="Disordered" evidence="6">
    <location>
        <begin position="1"/>
        <end position="107"/>
    </location>
</feature>
<feature type="region of interest" description="Disordered" evidence="6">
    <location>
        <begin position="2112"/>
        <end position="2144"/>
    </location>
</feature>
<name>A0A6A4T723_SCOMX</name>
<feature type="region of interest" description="Disordered" evidence="6">
    <location>
        <begin position="1515"/>
        <end position="1547"/>
    </location>
</feature>
<evidence type="ECO:0000256" key="6">
    <source>
        <dbReference type="SAM" id="MobiDB-lite"/>
    </source>
</evidence>
<gene>
    <name evidence="8" type="ORF">F2P81_006843</name>
</gene>
<dbReference type="GO" id="GO:0042771">
    <property type="term" value="P:intrinsic apoptotic signaling pathway in response to DNA damage by p53 class mediator"/>
    <property type="evidence" value="ECO:0007669"/>
    <property type="project" value="TreeGrafter"/>
</dbReference>
<dbReference type="GO" id="GO:0005737">
    <property type="term" value="C:cytoplasm"/>
    <property type="evidence" value="ECO:0007669"/>
    <property type="project" value="TreeGrafter"/>
</dbReference>
<dbReference type="GO" id="GO:0016605">
    <property type="term" value="C:PML body"/>
    <property type="evidence" value="ECO:0007669"/>
    <property type="project" value="TreeGrafter"/>
</dbReference>
<feature type="compositionally biased region" description="Basic and acidic residues" evidence="6">
    <location>
        <begin position="29"/>
        <end position="52"/>
    </location>
</feature>
<feature type="region of interest" description="Disordered" evidence="6">
    <location>
        <begin position="1026"/>
        <end position="1058"/>
    </location>
</feature>
<dbReference type="PROSITE" id="PS50011">
    <property type="entry name" value="PROTEIN_KINASE_DOM"/>
    <property type="match status" value="5"/>
</dbReference>
<sequence length="2403" mass="270088">MRTNSAGSFTCRRTYSHLQGSPIYDEEAGTSREEVSLPDMSREKHSYTDKPNQDNAPGPSTATDKAPPTEEESGTAATFTEDITNTNPLPAVCEPGDDRPPADIPTDEAAASISPYCSVLQSETTSYIMTGEIGLDYNRYFVKCVELTTGKEVAVKIPYYEEFIEETFQNELAMLEKIRALDPDRHNIVTFIEKCQYDELPCLVFEVMDISLLDLLKERERRALSVNEIRPVTQQLLVALEALKNIGIIHMDLNPDNIILVNHKDQPFKIKLSDFGLARPVSQVSRDDVTRTLWYRPPEGVLGLCLSEAADMWGVGCVMAFMYFGMHLFPNDCPEEWIDSLVYLLGFSDQKQISAGKNSWMYFFLDEWRRRKITIDEKRFGVSLPDYPISFDPFLKLEERVKTFQIKKDDLEYEDRMEFLDLLKCCLHVSAEQRICPREALCHRFITMAHLADEKETNSYTNKALEFMKVCSSYYQDKSKESSYLMQLATADATIETVVETGTRNSKPKELCLNFDEDSAPTRLARLSSISCLSEEVPLPDNAPRPSAATDTAPPTEEESGTAATFTENITNTNRLPAVCEPGDDRPPADIPTDEAAASISPYCSVLQSETTSYIMTDKIGGDFNRYFVKCVELTTGKEVAVKIPYFEELIEETFPNELAMFEKIRALDPDRHNIVTFIEKCQYRELPCLVFEMLDTSLSDLIEERERRALSLNEIRPVTQQLLVALEALKNIGIIHMDLNPDNIMLVNHKDQPFQIKLSDFGLARPVSQVSRDDVTGTLSYMPPEGVLGLCLSEAADMWGVGCVMAFMYFGRQLFPYDCPEGWIDFLVHLLGFPDQNQISAGKNSWMYFFLDEKAEWRRRKITIDEKRFGVSLPDYPISFDPFLKLEERVKTFQIKKDDLEYEDRMEFLDLLKCCLHVSAEQRICPREALCHRFITMAHLADEKETNSYTNKALEFMKVCSSYYQDKSKESSYLMQLATADATIETVVETGTRNSKPKELCLNFDEDSAPTRLARLSSISCLSEEVPLPDNAPRPSAATDTAPPTEEESGTAATFTENITNTNRLPAVCEPGDDRPPADIPTDEAAASISSNHRVLQSETTSYKITGFIGGGSCANVAKCVDLNTGKEVAIKIHNKKYDEEIIQNELAMLGKIRALDPDRHNIVKFIEKCQYGELPCLVFEMLDISLSDLIEERERRALSVNELRPVTQQLLVALEALKNFGIIHMDLNPDNIILVNHNDQPFQIKLIDFGLARPGSQVEDDDLNWTLWYRPPEGVLGVPLSEAVDMWGVGCVMAFMYFGRHLFPNMYPEDWMDTQVHLLGVPDQNQISAGKNSWRYFFLDEKAEWRRRKVRFNEKRFGVSSTVYKSFLCLFLNLEDAVKTFQIKKDDLEYEDRMEFLHLLKCCLHVSAEQRICPREALCHRFITMAHLADEKETNSYTNKALEFMKVCSSYYQDKSKESSYLMQLATADATIETVVETGTRNSKPKELCLNFDEDSAPTRLARLSSISCLSEEVPLPDNAPRPSAATDTAPPTEEESGTAATFTENITNTNRLPAVCEPGDDRPPADIPTDEAAASISSNHRVLQSETTSYKITGFIGGGGCANVAKCVDLNTGKEVAIKIHNKKCDEEIIQNELAMLGKIRALDPDRHNIVTFIEKCQYGELPCLVFEMLDTSLSDLIEERECRALSLNEIHPVTQQLLVALEALKNFGIIHMDLNPDNIMLVNHKDQSFKIKLIDFGLARPVSQREKHSYTDKPNQDNAPGPSAATLKAPPTEEESGTAATFTQNISSTNRLPAVCEPGDDRPPADIPTDEAAASISSNHRVLQSKTTSYKIAGFIGGGGCADVTKCVDLNTGKEVAIKISRDNENKEIIQSELAMLEKIRALDPDQHNIVKFIEHFQFGELPCLVFEMLDTSLSDLIEQRQCRALSLNEIRPVTQQLLVALEALKNIGIIHMDLNPDNIMLVNHKDQPFKIKLSDFGLACPEGEVMSGAATGTLPYMPPEGVLGLWLSEALDMWGVGCVMAFMYSSRHLFPYKCPEDWMDAIVHLFDLPEYNHVRANRHRWKYFFLDKKAEWRRRKPMPYKQRFGVSSTISENFFYSFLNLEDAVQTVPKQSPKEQDNPSGTSATTDTTPPTEEESGTAATFTDEATASIFQTPVLQPPSDLLTLTMSRLMSPFGRNHLKRRRKESGTAAILVMTDLQLTSRLMKLQPPSLRTTVLQGETTSYKITGFIGGGGCADVTKCVDLNTDDSIHVQVHEDKEQQGPSGDHQGTTPPDCVHVTFGSSCFASCYGSSAEPLQLFGRGARGNSYLALFAYRGPRFPPRPRLAYHAPKMTLRQICRMLKVMKQEARGRVSDPVVVARQQVGEEKPGKLSQTQTQHQTCRLTLEPRTTAGTPSVPLT</sequence>
<feature type="compositionally biased region" description="Polar residues" evidence="6">
    <location>
        <begin position="53"/>
        <end position="63"/>
    </location>
</feature>
<dbReference type="InterPro" id="IPR050494">
    <property type="entry name" value="Ser_Thr_dual-spec_kinase"/>
</dbReference>
<keyword evidence="5" id="KW-0067">ATP-binding</keyword>
<feature type="domain" description="Protein kinase" evidence="7">
    <location>
        <begin position="122"/>
        <end position="446"/>
    </location>
</feature>
<feature type="domain" description="Protein kinase" evidence="7">
    <location>
        <begin position="1834"/>
        <end position="2100"/>
    </location>
</feature>
<feature type="compositionally biased region" description="Polar residues" evidence="6">
    <location>
        <begin position="75"/>
        <end position="88"/>
    </location>
</feature>
<feature type="compositionally biased region" description="Polar residues" evidence="6">
    <location>
        <begin position="1782"/>
        <end position="1795"/>
    </location>
</feature>
<evidence type="ECO:0000313" key="9">
    <source>
        <dbReference type="Proteomes" id="UP000438429"/>
    </source>
</evidence>
<dbReference type="Gene3D" id="1.10.510.10">
    <property type="entry name" value="Transferase(Phosphotransferase) domain 1"/>
    <property type="match status" value="5"/>
</dbReference>
<evidence type="ECO:0000259" key="7">
    <source>
        <dbReference type="PROSITE" id="PS50011"/>
    </source>
</evidence>
<feature type="compositionally biased region" description="Polar residues" evidence="6">
    <location>
        <begin position="1"/>
        <end position="19"/>
    </location>
</feature>
<dbReference type="SUPFAM" id="SSF56112">
    <property type="entry name" value="Protein kinase-like (PK-like)"/>
    <property type="match status" value="5"/>
</dbReference>
<feature type="region of interest" description="Disordered" evidence="6">
    <location>
        <begin position="1065"/>
        <end position="1084"/>
    </location>
</feature>
<evidence type="ECO:0000256" key="5">
    <source>
        <dbReference type="ARBA" id="ARBA00022840"/>
    </source>
</evidence>
<feature type="domain" description="Protein kinase" evidence="7">
    <location>
        <begin position="1104"/>
        <end position="1425"/>
    </location>
</feature>
<evidence type="ECO:0000313" key="8">
    <source>
        <dbReference type="EMBL" id="KAF0040945.1"/>
    </source>
</evidence>
<dbReference type="Proteomes" id="UP000438429">
    <property type="component" value="Unassembled WGS sequence"/>
</dbReference>
<dbReference type="InterPro" id="IPR011009">
    <property type="entry name" value="Kinase-like_dom_sf"/>
</dbReference>
<keyword evidence="1" id="KW-0723">Serine/threonine-protein kinase</keyword>
<feature type="region of interest" description="Disordered" evidence="6">
    <location>
        <begin position="536"/>
        <end position="568"/>
    </location>
</feature>
<dbReference type="GO" id="GO:0007224">
    <property type="term" value="P:smoothened signaling pathway"/>
    <property type="evidence" value="ECO:0007669"/>
    <property type="project" value="TreeGrafter"/>
</dbReference>
<dbReference type="InterPro" id="IPR000719">
    <property type="entry name" value="Prot_kinase_dom"/>
</dbReference>
<proteinExistence type="predicted"/>
<feature type="domain" description="Protein kinase" evidence="7">
    <location>
        <begin position="614"/>
        <end position="936"/>
    </location>
</feature>
<dbReference type="PANTHER" id="PTHR24058:SF53">
    <property type="entry name" value="HOMEODOMAIN-INTERACTING PROTEIN KINASE 2"/>
    <property type="match status" value="1"/>
</dbReference>
<keyword evidence="4" id="KW-0418">Kinase</keyword>
<protein>
    <recommendedName>
        <fullName evidence="7">Protein kinase domain-containing protein</fullName>
    </recommendedName>
</protein>
<feature type="compositionally biased region" description="Basic and acidic residues" evidence="6">
    <location>
        <begin position="1748"/>
        <end position="1759"/>
    </location>
</feature>
<evidence type="ECO:0000256" key="2">
    <source>
        <dbReference type="ARBA" id="ARBA00022679"/>
    </source>
</evidence>
<evidence type="ECO:0000256" key="1">
    <source>
        <dbReference type="ARBA" id="ARBA00022527"/>
    </source>
</evidence>
<dbReference type="GO" id="GO:0003714">
    <property type="term" value="F:transcription corepressor activity"/>
    <property type="evidence" value="ECO:0007669"/>
    <property type="project" value="TreeGrafter"/>
</dbReference>
<dbReference type="GO" id="GO:0004674">
    <property type="term" value="F:protein serine/threonine kinase activity"/>
    <property type="evidence" value="ECO:0007669"/>
    <property type="project" value="UniProtKB-KW"/>
</dbReference>
<dbReference type="Pfam" id="PF00069">
    <property type="entry name" value="Pkinase"/>
    <property type="match status" value="5"/>
</dbReference>
<dbReference type="GO" id="GO:0003713">
    <property type="term" value="F:transcription coactivator activity"/>
    <property type="evidence" value="ECO:0007669"/>
    <property type="project" value="TreeGrafter"/>
</dbReference>